<dbReference type="EMBL" id="QHKS01000026">
    <property type="protein sequence ID" value="RDJ99077.1"/>
    <property type="molecule type" value="Genomic_DNA"/>
</dbReference>
<name>A0A370N0U3_9BURK</name>
<comment type="caution">
    <text evidence="1">The sequence shown here is derived from an EMBL/GenBank/DDBJ whole genome shotgun (WGS) entry which is preliminary data.</text>
</comment>
<protein>
    <submittedName>
        <fullName evidence="1">Uncharacterized protein</fullName>
    </submittedName>
</protein>
<proteinExistence type="predicted"/>
<organism evidence="1 2">
    <name type="scientific">Paraburkholderia lacunae</name>
    <dbReference type="NCBI Taxonomy" id="2211104"/>
    <lineage>
        <taxon>Bacteria</taxon>
        <taxon>Pseudomonadati</taxon>
        <taxon>Pseudomonadota</taxon>
        <taxon>Betaproteobacteria</taxon>
        <taxon>Burkholderiales</taxon>
        <taxon>Burkholderiaceae</taxon>
        <taxon>Paraburkholderia</taxon>
    </lineage>
</organism>
<gene>
    <name evidence="1" type="ORF">DLM46_30290</name>
</gene>
<dbReference type="InterPro" id="IPR058891">
    <property type="entry name" value="CPPA"/>
</dbReference>
<accession>A0A370N0U3</accession>
<evidence type="ECO:0000313" key="1">
    <source>
        <dbReference type="EMBL" id="RDJ99077.1"/>
    </source>
</evidence>
<dbReference type="Pfam" id="PF25860">
    <property type="entry name" value="CPPA"/>
    <property type="match status" value="1"/>
</dbReference>
<dbReference type="AlphaFoldDB" id="A0A370N0U3"/>
<dbReference type="OrthoDB" id="8965940at2"/>
<sequence length="101" mass="11118">MEHMVRVLNDRDRRTLAWLRQQVSDASLSEAARRCSGPTKPYVSQVCRCLGLRPPEFRASRTHSPHVPTATAEQSLASIREILAAMPAGRTSGQYAGGRSV</sequence>
<keyword evidence="2" id="KW-1185">Reference proteome</keyword>
<reference evidence="2" key="1">
    <citation type="submission" date="2018-05" db="EMBL/GenBank/DDBJ databases">
        <authorList>
            <person name="Feng T."/>
        </authorList>
    </citation>
    <scope>NUCLEOTIDE SEQUENCE [LARGE SCALE GENOMIC DNA]</scope>
    <source>
        <strain evidence="2">S27</strain>
    </source>
</reference>
<dbReference type="Proteomes" id="UP000254875">
    <property type="component" value="Unassembled WGS sequence"/>
</dbReference>
<evidence type="ECO:0000313" key="2">
    <source>
        <dbReference type="Proteomes" id="UP000254875"/>
    </source>
</evidence>